<comment type="caution">
    <text evidence="1">The sequence shown here is derived from an EMBL/GenBank/DDBJ whole genome shotgun (WGS) entry which is preliminary data.</text>
</comment>
<dbReference type="AlphaFoldDB" id="A0A0G0WVT7"/>
<name>A0A0G0WVT7_9BACT</name>
<gene>
    <name evidence="1" type="ORF">UU37_C0002G0050</name>
</gene>
<accession>A0A0G0WVT7</accession>
<dbReference type="SUPFAM" id="SSF110849">
    <property type="entry name" value="ParB/Sulfiredoxin"/>
    <property type="match status" value="1"/>
</dbReference>
<dbReference type="EMBL" id="LCAJ01000002">
    <property type="protein sequence ID" value="KKR88535.1"/>
    <property type="molecule type" value="Genomic_DNA"/>
</dbReference>
<organism evidence="1 2">
    <name type="scientific">Candidatus Gottesmanbacteria bacterium GW2011_GWA2_41_12</name>
    <dbReference type="NCBI Taxonomy" id="1618440"/>
    <lineage>
        <taxon>Bacteria</taxon>
        <taxon>Candidatus Gottesmaniibacteriota</taxon>
    </lineage>
</organism>
<protein>
    <submittedName>
        <fullName evidence="1">Transcriptional regulator</fullName>
    </submittedName>
</protein>
<dbReference type="InterPro" id="IPR036086">
    <property type="entry name" value="ParB/Sulfiredoxin_sf"/>
</dbReference>
<dbReference type="Gene3D" id="3.90.1530.10">
    <property type="entry name" value="Conserved hypothetical protein from pyrococcus furiosus pfu- 392566-001, ParB domain"/>
    <property type="match status" value="1"/>
</dbReference>
<evidence type="ECO:0000313" key="2">
    <source>
        <dbReference type="Proteomes" id="UP000033908"/>
    </source>
</evidence>
<reference evidence="1 2" key="1">
    <citation type="journal article" date="2015" name="Nature">
        <title>rRNA introns, odd ribosomes, and small enigmatic genomes across a large radiation of phyla.</title>
        <authorList>
            <person name="Brown C.T."/>
            <person name="Hug L.A."/>
            <person name="Thomas B.C."/>
            <person name="Sharon I."/>
            <person name="Castelle C.J."/>
            <person name="Singh A."/>
            <person name="Wilkins M.J."/>
            <person name="Williams K.H."/>
            <person name="Banfield J.F."/>
        </authorList>
    </citation>
    <scope>NUCLEOTIDE SEQUENCE [LARGE SCALE GENOMIC DNA]</scope>
</reference>
<dbReference type="Proteomes" id="UP000033908">
    <property type="component" value="Unassembled WGS sequence"/>
</dbReference>
<evidence type="ECO:0000313" key="1">
    <source>
        <dbReference type="EMBL" id="KKR88535.1"/>
    </source>
</evidence>
<sequence>MSKKYLIIKNTLLKQHEKIRNNRLKQLVREIRNDGYIKDPIIADENTMIILDGHHRYNSLLLLGLSSSPVYLC</sequence>
<proteinExistence type="predicted"/>